<name>A0A6J5HIB5_9BURK</name>
<dbReference type="AlphaFoldDB" id="A0A6J5HIB5"/>
<dbReference type="Proteomes" id="UP000507979">
    <property type="component" value="Unassembled WGS sequence"/>
</dbReference>
<gene>
    <name evidence="2" type="ORF">LMG26845_03248</name>
</gene>
<reference evidence="2 3" key="1">
    <citation type="submission" date="2020-04" db="EMBL/GenBank/DDBJ databases">
        <authorList>
            <person name="De Canck E."/>
        </authorList>
    </citation>
    <scope>NUCLEOTIDE SEQUENCE [LARGE SCALE GENOMIC DNA]</scope>
    <source>
        <strain evidence="2 3">LMG 26845</strain>
    </source>
</reference>
<keyword evidence="1" id="KW-1133">Transmembrane helix</keyword>
<proteinExistence type="predicted"/>
<dbReference type="RefSeq" id="WP_006393755.1">
    <property type="nucleotide sequence ID" value="NZ_CADIJR010000030.1"/>
</dbReference>
<sequence>MSLRRSADPQQTESGLSLLQGLFVLAILGVVATVIVSHFVR</sequence>
<feature type="transmembrane region" description="Helical" evidence="1">
    <location>
        <begin position="21"/>
        <end position="40"/>
    </location>
</feature>
<dbReference type="GeneID" id="92902232"/>
<organism evidence="2 3">
    <name type="scientific">Achromobacter insuavis</name>
    <dbReference type="NCBI Taxonomy" id="1287735"/>
    <lineage>
        <taxon>Bacteria</taxon>
        <taxon>Pseudomonadati</taxon>
        <taxon>Pseudomonadota</taxon>
        <taxon>Betaproteobacteria</taxon>
        <taxon>Burkholderiales</taxon>
        <taxon>Alcaligenaceae</taxon>
        <taxon>Achromobacter</taxon>
    </lineage>
</organism>
<evidence type="ECO:0000256" key="1">
    <source>
        <dbReference type="SAM" id="Phobius"/>
    </source>
</evidence>
<protein>
    <submittedName>
        <fullName evidence="2">Uncharacterized protein</fullName>
    </submittedName>
</protein>
<keyword evidence="1" id="KW-0472">Membrane</keyword>
<dbReference type="EMBL" id="CADIJR010000030">
    <property type="protein sequence ID" value="CAB3660506.1"/>
    <property type="molecule type" value="Genomic_DNA"/>
</dbReference>
<keyword evidence="3" id="KW-1185">Reference proteome</keyword>
<keyword evidence="1" id="KW-0812">Transmembrane</keyword>
<accession>A0A6J5HIB5</accession>
<evidence type="ECO:0000313" key="3">
    <source>
        <dbReference type="Proteomes" id="UP000507979"/>
    </source>
</evidence>
<evidence type="ECO:0000313" key="2">
    <source>
        <dbReference type="EMBL" id="CAB3660506.1"/>
    </source>
</evidence>